<evidence type="ECO:0000256" key="2">
    <source>
        <dbReference type="SAM" id="SignalP"/>
    </source>
</evidence>
<dbReference type="PANTHER" id="PTHR47200:SF2">
    <property type="entry name" value="THYLAKOID LUMENAL 15 KDA PROTEIN 1, CHLOROPLASTIC"/>
    <property type="match status" value="1"/>
</dbReference>
<dbReference type="InterPro" id="IPR001646">
    <property type="entry name" value="5peptide_repeat"/>
</dbReference>
<evidence type="ECO:0000313" key="3">
    <source>
        <dbReference type="EMBL" id="CAE8625311.1"/>
    </source>
</evidence>
<dbReference type="AlphaFoldDB" id="A0A813GG78"/>
<dbReference type="SUPFAM" id="SSF141571">
    <property type="entry name" value="Pentapeptide repeat-like"/>
    <property type="match status" value="1"/>
</dbReference>
<protein>
    <submittedName>
        <fullName evidence="3">Uncharacterized protein</fullName>
    </submittedName>
</protein>
<organism evidence="3 4">
    <name type="scientific">Polarella glacialis</name>
    <name type="common">Dinoflagellate</name>
    <dbReference type="NCBI Taxonomy" id="89957"/>
    <lineage>
        <taxon>Eukaryota</taxon>
        <taxon>Sar</taxon>
        <taxon>Alveolata</taxon>
        <taxon>Dinophyceae</taxon>
        <taxon>Suessiales</taxon>
        <taxon>Suessiaceae</taxon>
        <taxon>Polarella</taxon>
    </lineage>
</organism>
<dbReference type="Gene3D" id="2.160.20.80">
    <property type="entry name" value="E3 ubiquitin-protein ligase SopA"/>
    <property type="match status" value="1"/>
</dbReference>
<feature type="non-terminal residue" evidence="3">
    <location>
        <position position="1"/>
    </location>
</feature>
<feature type="chain" id="PRO_5032658556" evidence="2">
    <location>
        <begin position="25"/>
        <end position="232"/>
    </location>
</feature>
<feature type="compositionally biased region" description="Basic and acidic residues" evidence="1">
    <location>
        <begin position="41"/>
        <end position="56"/>
    </location>
</feature>
<keyword evidence="4" id="KW-1185">Reference proteome</keyword>
<accession>A0A813GG78</accession>
<comment type="caution">
    <text evidence="3">The sequence shown here is derived from an EMBL/GenBank/DDBJ whole genome shotgun (WGS) entry which is preliminary data.</text>
</comment>
<dbReference type="OMA" id="FESANMN"/>
<dbReference type="PANTHER" id="PTHR47200">
    <property type="entry name" value="THYLAKOID LUMENAL 15 KDA PROTEIN 1, CHLOROPLASTIC"/>
    <property type="match status" value="1"/>
</dbReference>
<gene>
    <name evidence="3" type="ORF">PGLA1383_LOCUS42315</name>
</gene>
<sequence length="232" mass="24303">PSGRGRGVSRSLSLAGLLAVAVWASGPSRCWAPLPLTGSDHSRRERCARGGRRDADAAEEQVSETRPLLRRGALLATLGGALGALGAAAVGVKAGRAISGGGQDFASVDLTGKSFKQGKFDAKDFSGSMAKNLDFTKSSFRGCRFYKADLTGSDFSNSDLSGATLEAANLSSVNFEGANLEGSYFSDTILDAKNFKGAVFTDALIPQKIAEMMCQREDVQADPKTRDSIPCP</sequence>
<proteinExistence type="predicted"/>
<dbReference type="InterPro" id="IPR044213">
    <property type="entry name" value="At2g44920-like"/>
</dbReference>
<name>A0A813GG78_POLGL</name>
<dbReference type="Pfam" id="PF00805">
    <property type="entry name" value="Pentapeptide"/>
    <property type="match status" value="1"/>
</dbReference>
<dbReference type="EMBL" id="CAJNNV010028637">
    <property type="protein sequence ID" value="CAE8625311.1"/>
    <property type="molecule type" value="Genomic_DNA"/>
</dbReference>
<feature type="region of interest" description="Disordered" evidence="1">
    <location>
        <begin position="41"/>
        <end position="63"/>
    </location>
</feature>
<keyword evidence="2" id="KW-0732">Signal</keyword>
<evidence type="ECO:0000256" key="1">
    <source>
        <dbReference type="SAM" id="MobiDB-lite"/>
    </source>
</evidence>
<evidence type="ECO:0000313" key="4">
    <source>
        <dbReference type="Proteomes" id="UP000654075"/>
    </source>
</evidence>
<dbReference type="Proteomes" id="UP000654075">
    <property type="component" value="Unassembled WGS sequence"/>
</dbReference>
<reference evidence="3" key="1">
    <citation type="submission" date="2021-02" db="EMBL/GenBank/DDBJ databases">
        <authorList>
            <person name="Dougan E. K."/>
            <person name="Rhodes N."/>
            <person name="Thang M."/>
            <person name="Chan C."/>
        </authorList>
    </citation>
    <scope>NUCLEOTIDE SEQUENCE</scope>
</reference>
<feature type="signal peptide" evidence="2">
    <location>
        <begin position="1"/>
        <end position="24"/>
    </location>
</feature>
<dbReference type="OrthoDB" id="418701at2759"/>